<comment type="function">
    <text evidence="1 7">Assembles around the rod to form the L-ring and probably protects the motor/basal body from shearing forces during rotation.</text>
</comment>
<evidence type="ECO:0000256" key="4">
    <source>
        <dbReference type="ARBA" id="ARBA00023136"/>
    </source>
</evidence>
<proteinExistence type="inferred from homology"/>
<organism evidence="8 9">
    <name type="scientific">Notoacmeibacter ruber</name>
    <dbReference type="NCBI Taxonomy" id="2670375"/>
    <lineage>
        <taxon>Bacteria</taxon>
        <taxon>Pseudomonadati</taxon>
        <taxon>Pseudomonadota</taxon>
        <taxon>Alphaproteobacteria</taxon>
        <taxon>Hyphomicrobiales</taxon>
        <taxon>Notoacmeibacteraceae</taxon>
        <taxon>Notoacmeibacter</taxon>
    </lineage>
</organism>
<comment type="subcellular location">
    <subcellularLocation>
        <location evidence="7">Cell outer membrane</location>
    </subcellularLocation>
    <subcellularLocation>
        <location evidence="7">Bacterial flagellum basal body</location>
    </subcellularLocation>
</comment>
<protein>
    <recommendedName>
        <fullName evidence="7">Flagellar L-ring protein</fullName>
    </recommendedName>
    <alternativeName>
        <fullName evidence="7">Basal body L-ring protein</fullName>
    </alternativeName>
</protein>
<dbReference type="GO" id="GO:0009427">
    <property type="term" value="C:bacterial-type flagellum basal body, distal rod, L ring"/>
    <property type="evidence" value="ECO:0007669"/>
    <property type="project" value="InterPro"/>
</dbReference>
<evidence type="ECO:0000256" key="1">
    <source>
        <dbReference type="ARBA" id="ARBA00002591"/>
    </source>
</evidence>
<accession>A0A3L7JM14</accession>
<dbReference type="HAMAP" id="MF_00415">
    <property type="entry name" value="FlgH"/>
    <property type="match status" value="1"/>
</dbReference>
<keyword evidence="3" id="KW-0732">Signal</keyword>
<gene>
    <name evidence="7" type="primary">flgH</name>
    <name evidence="8" type="ORF">D8780_11965</name>
</gene>
<dbReference type="InterPro" id="IPR000527">
    <property type="entry name" value="Flag_Lring"/>
</dbReference>
<comment type="similarity">
    <text evidence="2 7">Belongs to the FlgH family.</text>
</comment>
<evidence type="ECO:0000256" key="3">
    <source>
        <dbReference type="ARBA" id="ARBA00022729"/>
    </source>
</evidence>
<dbReference type="GO" id="GO:0071973">
    <property type="term" value="P:bacterial-type flagellum-dependent cell motility"/>
    <property type="evidence" value="ECO:0007669"/>
    <property type="project" value="InterPro"/>
</dbReference>
<keyword evidence="8" id="KW-0969">Cilium</keyword>
<evidence type="ECO:0000256" key="7">
    <source>
        <dbReference type="HAMAP-Rule" id="MF_00415"/>
    </source>
</evidence>
<dbReference type="GO" id="GO:0009279">
    <property type="term" value="C:cell outer membrane"/>
    <property type="evidence" value="ECO:0007669"/>
    <property type="project" value="UniProtKB-SubCell"/>
</dbReference>
<keyword evidence="9" id="KW-1185">Reference proteome</keyword>
<keyword evidence="6 7" id="KW-0998">Cell outer membrane</keyword>
<keyword evidence="8" id="KW-0966">Cell projection</keyword>
<comment type="caution">
    <text evidence="8">The sequence shown here is derived from an EMBL/GenBank/DDBJ whole genome shotgun (WGS) entry which is preliminary data.</text>
</comment>
<keyword evidence="5 7" id="KW-0975">Bacterial flagellum</keyword>
<keyword evidence="8" id="KW-0282">Flagellum</keyword>
<reference evidence="8 9" key="1">
    <citation type="submission" date="2018-10" db="EMBL/GenBank/DDBJ databases">
        <title>Notoacmeibacter sp. M2BS9Y-3-1, whole genome shotgun sequence.</title>
        <authorList>
            <person name="Tuo L."/>
        </authorList>
    </citation>
    <scope>NUCLEOTIDE SEQUENCE [LARGE SCALE GENOMIC DNA]</scope>
    <source>
        <strain evidence="8 9">M2BS9Y-3-1</strain>
    </source>
</reference>
<dbReference type="Pfam" id="PF02107">
    <property type="entry name" value="FlgH"/>
    <property type="match status" value="1"/>
</dbReference>
<dbReference type="PANTHER" id="PTHR34933">
    <property type="entry name" value="FLAGELLAR L-RING PROTEIN"/>
    <property type="match status" value="1"/>
</dbReference>
<dbReference type="EMBL" id="RCWN01000001">
    <property type="protein sequence ID" value="RLQ89592.1"/>
    <property type="molecule type" value="Genomic_DNA"/>
</dbReference>
<dbReference type="PRINTS" id="PR01008">
    <property type="entry name" value="FLGLRINGFLGH"/>
</dbReference>
<keyword evidence="4 7" id="KW-0472">Membrane</keyword>
<comment type="subunit">
    <text evidence="7">The basal body constitutes a major portion of the flagellar organelle and consists of four rings (L,P,S, and M) mounted on a central rod.</text>
</comment>
<dbReference type="AlphaFoldDB" id="A0A3L7JM14"/>
<dbReference type="Proteomes" id="UP000281094">
    <property type="component" value="Unassembled WGS sequence"/>
</dbReference>
<evidence type="ECO:0000313" key="9">
    <source>
        <dbReference type="Proteomes" id="UP000281094"/>
    </source>
</evidence>
<evidence type="ECO:0000256" key="2">
    <source>
        <dbReference type="ARBA" id="ARBA00006929"/>
    </source>
</evidence>
<sequence length="239" mass="25375">MAAIALGAALLTGCSQSFKEINRPPDMSPVGAGIATTQPVAWSAYPAYQTPPQRGYSLWNKRGSGLYVSQRALEPGDLLTVLIEINDRASISNESDRSRTSGRSLGLNGKYDYEIVADELSVGAGNGNGSLGTTSSSDFAGSGSTKRSEVIRLSMSAVVTEVLPNGNLVIRGTQEVRVNAELRVLQVAGIVRPGDIGPNNTIDYDRIAEARISYGGRGRISEVQQPPWGQQVLDLITPL</sequence>
<evidence type="ECO:0000256" key="5">
    <source>
        <dbReference type="ARBA" id="ARBA00023143"/>
    </source>
</evidence>
<evidence type="ECO:0000256" key="6">
    <source>
        <dbReference type="ARBA" id="ARBA00023237"/>
    </source>
</evidence>
<dbReference type="NCBIfam" id="NF001305">
    <property type="entry name" value="PRK00249.1-5"/>
    <property type="match status" value="1"/>
</dbReference>
<evidence type="ECO:0000313" key="8">
    <source>
        <dbReference type="EMBL" id="RLQ89592.1"/>
    </source>
</evidence>
<name>A0A3L7JM14_9HYPH</name>
<dbReference type="GO" id="GO:0003774">
    <property type="term" value="F:cytoskeletal motor activity"/>
    <property type="evidence" value="ECO:0007669"/>
    <property type="project" value="InterPro"/>
</dbReference>
<dbReference type="PANTHER" id="PTHR34933:SF1">
    <property type="entry name" value="FLAGELLAR L-RING PROTEIN"/>
    <property type="match status" value="1"/>
</dbReference>